<evidence type="ECO:0000256" key="1">
    <source>
        <dbReference type="SAM" id="Phobius"/>
    </source>
</evidence>
<evidence type="ECO:0000313" key="3">
    <source>
        <dbReference type="Proteomes" id="UP001596208"/>
    </source>
</evidence>
<feature type="transmembrane region" description="Helical" evidence="1">
    <location>
        <begin position="20"/>
        <end position="37"/>
    </location>
</feature>
<evidence type="ECO:0008006" key="4">
    <source>
        <dbReference type="Google" id="ProtNLM"/>
    </source>
</evidence>
<proteinExistence type="predicted"/>
<comment type="caution">
    <text evidence="2">The sequence shown here is derived from an EMBL/GenBank/DDBJ whole genome shotgun (WGS) entry which is preliminary data.</text>
</comment>
<dbReference type="EMBL" id="JBHSKI010000003">
    <property type="protein sequence ID" value="MFC5170644.1"/>
    <property type="molecule type" value="Genomic_DNA"/>
</dbReference>
<evidence type="ECO:0000313" key="2">
    <source>
        <dbReference type="EMBL" id="MFC5170644.1"/>
    </source>
</evidence>
<reference evidence="3" key="1">
    <citation type="journal article" date="2019" name="Int. J. Syst. Evol. Microbiol.">
        <title>The Global Catalogue of Microorganisms (GCM) 10K type strain sequencing project: providing services to taxonomists for standard genome sequencing and annotation.</title>
        <authorList>
            <consortium name="The Broad Institute Genomics Platform"/>
            <consortium name="The Broad Institute Genome Sequencing Center for Infectious Disease"/>
            <person name="Wu L."/>
            <person name="Ma J."/>
        </authorList>
    </citation>
    <scope>NUCLEOTIDE SEQUENCE [LARGE SCALE GENOMIC DNA]</scope>
    <source>
        <strain evidence="3">CGMCC 4.1721</strain>
    </source>
</reference>
<name>A0ABW0B083_9ACTN</name>
<gene>
    <name evidence="2" type="ORF">ACFPRK_08570</name>
</gene>
<accession>A0ABW0B083</accession>
<keyword evidence="3" id="KW-1185">Reference proteome</keyword>
<protein>
    <recommendedName>
        <fullName evidence="4">Conjugal transfer protein TraB</fullName>
    </recommendedName>
</protein>
<keyword evidence="1" id="KW-0472">Membrane</keyword>
<sequence>MDLARVGSKVADTLTDGVTFTIIAVRLAAASVAMLALSEAVRGAYNYIEGCARSVDNLADTAAGLGVDDVVTGAHRDAAGIMRGVLAAAEDLSTEAAEMGRDFQNAKEGHEADYGPVHEAMTTKPGAVADRTYYSNR</sequence>
<dbReference type="Proteomes" id="UP001596208">
    <property type="component" value="Unassembled WGS sequence"/>
</dbReference>
<organism evidence="2 3">
    <name type="scientific">Streptomyces mutomycini</name>
    <dbReference type="NCBI Taxonomy" id="284036"/>
    <lineage>
        <taxon>Bacteria</taxon>
        <taxon>Bacillati</taxon>
        <taxon>Actinomycetota</taxon>
        <taxon>Actinomycetes</taxon>
        <taxon>Kitasatosporales</taxon>
        <taxon>Streptomycetaceae</taxon>
        <taxon>Streptomyces</taxon>
    </lineage>
</organism>
<keyword evidence="1" id="KW-1133">Transmembrane helix</keyword>
<dbReference type="RefSeq" id="WP_381822396.1">
    <property type="nucleotide sequence ID" value="NZ_JBHSKI010000003.1"/>
</dbReference>
<keyword evidence="1" id="KW-0812">Transmembrane</keyword>